<organism evidence="2">
    <name type="scientific">uncultured Gemmatimonadota bacterium</name>
    <dbReference type="NCBI Taxonomy" id="203437"/>
    <lineage>
        <taxon>Bacteria</taxon>
        <taxon>Pseudomonadati</taxon>
        <taxon>Gemmatimonadota</taxon>
        <taxon>environmental samples</taxon>
    </lineage>
</organism>
<feature type="region of interest" description="Disordered" evidence="1">
    <location>
        <begin position="1"/>
        <end position="65"/>
    </location>
</feature>
<reference evidence="2" key="1">
    <citation type="submission" date="2020-02" db="EMBL/GenBank/DDBJ databases">
        <authorList>
            <person name="Meier V. D."/>
        </authorList>
    </citation>
    <scope>NUCLEOTIDE SEQUENCE</scope>
    <source>
        <strain evidence="2">AVDCRST_MAG68</strain>
    </source>
</reference>
<feature type="non-terminal residue" evidence="2">
    <location>
        <position position="78"/>
    </location>
</feature>
<sequence length="78" mass="8754">ERNLHRRRADHLGSVRFRRPFRPPHAPQGGLQLPLGPFAPPSLRGVQRRRRGQGRGAGARISRGYTQADAEGIARIRI</sequence>
<name>A0A6J4LPX7_9BACT</name>
<dbReference type="EMBL" id="CADCTW010000133">
    <property type="protein sequence ID" value="CAA9337755.1"/>
    <property type="molecule type" value="Genomic_DNA"/>
</dbReference>
<proteinExistence type="predicted"/>
<protein>
    <submittedName>
        <fullName evidence="2">Uncharacterized protein</fullName>
    </submittedName>
</protein>
<gene>
    <name evidence="2" type="ORF">AVDCRST_MAG68-3451</name>
</gene>
<feature type="non-terminal residue" evidence="2">
    <location>
        <position position="1"/>
    </location>
</feature>
<evidence type="ECO:0000313" key="2">
    <source>
        <dbReference type="EMBL" id="CAA9337755.1"/>
    </source>
</evidence>
<evidence type="ECO:0000256" key="1">
    <source>
        <dbReference type="SAM" id="MobiDB-lite"/>
    </source>
</evidence>
<accession>A0A6J4LPX7</accession>
<dbReference type="AlphaFoldDB" id="A0A6J4LPX7"/>